<dbReference type="PANTHER" id="PTHR36966">
    <property type="entry name" value="REP-ASSOCIATED TYROSINE TRANSPOSASE"/>
    <property type="match status" value="1"/>
</dbReference>
<dbReference type="GO" id="GO:0006313">
    <property type="term" value="P:DNA transposition"/>
    <property type="evidence" value="ECO:0007669"/>
    <property type="project" value="InterPro"/>
</dbReference>
<dbReference type="GO" id="GO:0043565">
    <property type="term" value="F:sequence-specific DNA binding"/>
    <property type="evidence" value="ECO:0007669"/>
    <property type="project" value="TreeGrafter"/>
</dbReference>
<evidence type="ECO:0000259" key="1">
    <source>
        <dbReference type="SMART" id="SM01321"/>
    </source>
</evidence>
<name>A0A127M955_9GAMM</name>
<gene>
    <name evidence="2" type="ORF">AZF00_16275</name>
</gene>
<dbReference type="SUPFAM" id="SSF143422">
    <property type="entry name" value="Transposase IS200-like"/>
    <property type="match status" value="1"/>
</dbReference>
<protein>
    <recommendedName>
        <fullName evidence="1">Transposase IS200-like domain-containing protein</fullName>
    </recommendedName>
</protein>
<reference evidence="2 3" key="1">
    <citation type="submission" date="2015-12" db="EMBL/GenBank/DDBJ databases">
        <authorList>
            <person name="Shamseldin A."/>
            <person name="Moawad H."/>
            <person name="Abd El-Rahim W.M."/>
            <person name="Sadowsky M.J."/>
        </authorList>
    </citation>
    <scope>NUCLEOTIDE SEQUENCE [LARGE SCALE GENOMIC DNA]</scope>
    <source>
        <strain evidence="2 3">SM2</strain>
    </source>
</reference>
<dbReference type="InterPro" id="IPR052715">
    <property type="entry name" value="RAYT_transposase"/>
</dbReference>
<dbReference type="AlphaFoldDB" id="A0A127M955"/>
<organism evidence="2 3">
    <name type="scientific">Zhongshania aliphaticivorans</name>
    <dbReference type="NCBI Taxonomy" id="1470434"/>
    <lineage>
        <taxon>Bacteria</taxon>
        <taxon>Pseudomonadati</taxon>
        <taxon>Pseudomonadota</taxon>
        <taxon>Gammaproteobacteria</taxon>
        <taxon>Cellvibrionales</taxon>
        <taxon>Spongiibacteraceae</taxon>
        <taxon>Zhongshania</taxon>
    </lineage>
</organism>
<evidence type="ECO:0000313" key="3">
    <source>
        <dbReference type="Proteomes" id="UP000074119"/>
    </source>
</evidence>
<dbReference type="SMART" id="SM01321">
    <property type="entry name" value="Y1_Tnp"/>
    <property type="match status" value="1"/>
</dbReference>
<dbReference type="InterPro" id="IPR036515">
    <property type="entry name" value="Transposase_17_sf"/>
</dbReference>
<sequence>MPVSIAQIEGKVYFFSQSLHKKHRQTLTRNIDSLRLALNAVRDSQPFDIIAMVVLPEQVHCIWRLPPGDDNSGARWSQFKALFITYLPLREIRSRNRLQRRQPSVWLRKYYEYQIENQRDLQRYIDFVHRAPLKLGLVERLADWPYSSFHRYVRNRLLPADWCAGPEEELVLEVTESVGRP</sequence>
<dbReference type="PANTHER" id="PTHR36966:SF1">
    <property type="entry name" value="REP-ASSOCIATED TYROSINE TRANSPOSASE"/>
    <property type="match status" value="1"/>
</dbReference>
<accession>A0A127M955</accession>
<dbReference type="InterPro" id="IPR002686">
    <property type="entry name" value="Transposase_17"/>
</dbReference>
<feature type="domain" description="Transposase IS200-like" evidence="1">
    <location>
        <begin position="8"/>
        <end position="131"/>
    </location>
</feature>
<dbReference type="EMBL" id="CP014544">
    <property type="protein sequence ID" value="AMO69760.1"/>
    <property type="molecule type" value="Genomic_DNA"/>
</dbReference>
<dbReference type="Proteomes" id="UP000074119">
    <property type="component" value="Chromosome"/>
</dbReference>
<dbReference type="GO" id="GO:0004803">
    <property type="term" value="F:transposase activity"/>
    <property type="evidence" value="ECO:0007669"/>
    <property type="project" value="InterPro"/>
</dbReference>
<dbReference type="RefSeq" id="WP_008252213.1">
    <property type="nucleotide sequence ID" value="NZ_CP014544.1"/>
</dbReference>
<dbReference type="KEGG" id="zal:AZF00_16275"/>
<dbReference type="Gene3D" id="3.30.70.1290">
    <property type="entry name" value="Transposase IS200-like"/>
    <property type="match status" value="1"/>
</dbReference>
<proteinExistence type="predicted"/>
<evidence type="ECO:0000313" key="2">
    <source>
        <dbReference type="EMBL" id="AMO69760.1"/>
    </source>
</evidence>
<dbReference type="NCBIfam" id="NF047646">
    <property type="entry name" value="REP_Tyr_transpos"/>
    <property type="match status" value="1"/>
</dbReference>